<dbReference type="CDD" id="cd07431">
    <property type="entry name" value="PHP_PolIIIA"/>
    <property type="match status" value="1"/>
</dbReference>
<dbReference type="GO" id="GO:0003676">
    <property type="term" value="F:nucleic acid binding"/>
    <property type="evidence" value="ECO:0007669"/>
    <property type="project" value="InterPro"/>
</dbReference>
<evidence type="ECO:0000259" key="12">
    <source>
        <dbReference type="SMART" id="SM00481"/>
    </source>
</evidence>
<dbReference type="Pfam" id="PF02811">
    <property type="entry name" value="PHP"/>
    <property type="match status" value="1"/>
</dbReference>
<keyword evidence="7" id="KW-0235">DNA replication</keyword>
<reference evidence="13 14" key="1">
    <citation type="journal article" date="2016" name="Int. J. Syst. Evol. Microbiol.">
        <title>Streptococcuspantholopis sp. nov., isolated from faeces of the Tibetan antelope (Pantholops hodgsonii).</title>
        <authorList>
            <person name="Bai X."/>
            <person name="Xiong Y."/>
            <person name="Lu S."/>
            <person name="Jin D."/>
            <person name="Lai X."/>
            <person name="Yang J."/>
            <person name="Niu L."/>
            <person name="Hu S."/>
            <person name="Meng X."/>
            <person name="Pu J."/>
            <person name="Ye C."/>
            <person name="Xu J."/>
        </authorList>
    </citation>
    <scope>NUCLEOTIDE SEQUENCE [LARGE SCALE GENOMIC DNA]</scope>
    <source>
        <strain evidence="13 14">TA 26</strain>
    </source>
</reference>
<dbReference type="KEGG" id="spat:A0O21_05005"/>
<evidence type="ECO:0000313" key="13">
    <source>
        <dbReference type="EMBL" id="AND79433.1"/>
    </source>
</evidence>
<dbReference type="NCBIfam" id="NF005582">
    <property type="entry name" value="PRK07279.1"/>
    <property type="match status" value="1"/>
</dbReference>
<dbReference type="Pfam" id="PF14579">
    <property type="entry name" value="HHH_6"/>
    <property type="match status" value="1"/>
</dbReference>
<evidence type="ECO:0000256" key="7">
    <source>
        <dbReference type="ARBA" id="ARBA00022705"/>
    </source>
</evidence>
<evidence type="ECO:0000256" key="5">
    <source>
        <dbReference type="ARBA" id="ARBA00022679"/>
    </source>
</evidence>
<dbReference type="InterPro" id="IPR004365">
    <property type="entry name" value="NA-bd_OB_tRNA"/>
</dbReference>
<dbReference type="Pfam" id="PF07733">
    <property type="entry name" value="DNA_pol3_alpha"/>
    <property type="match status" value="1"/>
</dbReference>
<comment type="subcellular location">
    <subcellularLocation>
        <location evidence="1">Cytoplasm</location>
    </subcellularLocation>
</comment>
<evidence type="ECO:0000313" key="14">
    <source>
        <dbReference type="Proteomes" id="UP000077317"/>
    </source>
</evidence>
<keyword evidence="8" id="KW-0239">DNA-directed DNA polymerase</keyword>
<reference evidence="14" key="2">
    <citation type="submission" date="2016-03" db="EMBL/GenBank/DDBJ databases">
        <title>Streptococcus antelopensis sp. nov., isolated from the feces of the Tibetan antelope (Pantholops hodgsonii) in Hoh Xil National Nature Reserve, Qinghai, China.</title>
        <authorList>
            <person name="Bai X."/>
        </authorList>
    </citation>
    <scope>NUCLEOTIDE SEQUENCE [LARGE SCALE GENOMIC DNA]</scope>
    <source>
        <strain evidence="14">TA 26</strain>
    </source>
</reference>
<accession>A0A172Q7G1</accession>
<dbReference type="STRING" id="1811193.A0O21_05005"/>
<dbReference type="Gene3D" id="1.10.10.1600">
    <property type="entry name" value="Bacterial DNA polymerase III alpha subunit, thumb domain"/>
    <property type="match status" value="1"/>
</dbReference>
<dbReference type="CDD" id="cd04485">
    <property type="entry name" value="DnaE_OBF"/>
    <property type="match status" value="1"/>
</dbReference>
<evidence type="ECO:0000256" key="1">
    <source>
        <dbReference type="ARBA" id="ARBA00004496"/>
    </source>
</evidence>
<dbReference type="InterPro" id="IPR004013">
    <property type="entry name" value="PHP_dom"/>
</dbReference>
<dbReference type="InterPro" id="IPR012340">
    <property type="entry name" value="NA-bd_OB-fold"/>
</dbReference>
<dbReference type="GO" id="GO:0008408">
    <property type="term" value="F:3'-5' exonuclease activity"/>
    <property type="evidence" value="ECO:0007669"/>
    <property type="project" value="InterPro"/>
</dbReference>
<organism evidence="13 14">
    <name type="scientific">Streptococcus pantholopis</name>
    <dbReference type="NCBI Taxonomy" id="1811193"/>
    <lineage>
        <taxon>Bacteria</taxon>
        <taxon>Bacillati</taxon>
        <taxon>Bacillota</taxon>
        <taxon>Bacilli</taxon>
        <taxon>Lactobacillales</taxon>
        <taxon>Streptococcaceae</taxon>
        <taxon>Streptococcus</taxon>
    </lineage>
</organism>
<dbReference type="InterPro" id="IPR004805">
    <property type="entry name" value="DnaE2/DnaE/PolC"/>
</dbReference>
<dbReference type="Pfam" id="PF01336">
    <property type="entry name" value="tRNA_anti-codon"/>
    <property type="match status" value="1"/>
</dbReference>
<evidence type="ECO:0000256" key="2">
    <source>
        <dbReference type="ARBA" id="ARBA00009496"/>
    </source>
</evidence>
<dbReference type="NCBIfam" id="TIGR00594">
    <property type="entry name" value="polc"/>
    <property type="match status" value="1"/>
</dbReference>
<comment type="catalytic activity">
    <reaction evidence="11">
        <text>DNA(n) + a 2'-deoxyribonucleoside 5'-triphosphate = DNA(n+1) + diphosphate</text>
        <dbReference type="Rhea" id="RHEA:22508"/>
        <dbReference type="Rhea" id="RHEA-COMP:17339"/>
        <dbReference type="Rhea" id="RHEA-COMP:17340"/>
        <dbReference type="ChEBI" id="CHEBI:33019"/>
        <dbReference type="ChEBI" id="CHEBI:61560"/>
        <dbReference type="ChEBI" id="CHEBI:173112"/>
        <dbReference type="EC" id="2.7.7.7"/>
    </reaction>
</comment>
<dbReference type="InterPro" id="IPR029460">
    <property type="entry name" value="DNAPol_HHH"/>
</dbReference>
<dbReference type="RefSeq" id="WP_067062218.1">
    <property type="nucleotide sequence ID" value="NZ_CP014699.1"/>
</dbReference>
<dbReference type="GO" id="GO:0003887">
    <property type="term" value="F:DNA-directed DNA polymerase activity"/>
    <property type="evidence" value="ECO:0007669"/>
    <property type="project" value="UniProtKB-KW"/>
</dbReference>
<dbReference type="InterPro" id="IPR003141">
    <property type="entry name" value="Pol/His_phosphatase_N"/>
</dbReference>
<dbReference type="Gene3D" id="3.20.20.140">
    <property type="entry name" value="Metal-dependent hydrolases"/>
    <property type="match status" value="1"/>
</dbReference>
<evidence type="ECO:0000256" key="9">
    <source>
        <dbReference type="ARBA" id="ARBA00025611"/>
    </source>
</evidence>
<dbReference type="SMART" id="SM00481">
    <property type="entry name" value="POLIIIAc"/>
    <property type="match status" value="1"/>
</dbReference>
<keyword evidence="14" id="KW-1185">Reference proteome</keyword>
<evidence type="ECO:0000256" key="4">
    <source>
        <dbReference type="ARBA" id="ARBA00019114"/>
    </source>
</evidence>
<dbReference type="EMBL" id="CP014699">
    <property type="protein sequence ID" value="AND79433.1"/>
    <property type="molecule type" value="Genomic_DNA"/>
</dbReference>
<evidence type="ECO:0000256" key="8">
    <source>
        <dbReference type="ARBA" id="ARBA00022932"/>
    </source>
</evidence>
<dbReference type="InterPro" id="IPR041931">
    <property type="entry name" value="DNA_pol3_alpha_thumb_dom"/>
</dbReference>
<dbReference type="Proteomes" id="UP000077317">
    <property type="component" value="Chromosome"/>
</dbReference>
<dbReference type="Gene3D" id="2.40.50.140">
    <property type="entry name" value="Nucleic acid-binding proteins"/>
    <property type="match status" value="1"/>
</dbReference>
<keyword evidence="5" id="KW-0808">Transferase</keyword>
<comment type="function">
    <text evidence="9">DNA polymerase III is a complex, multichain enzyme responsible for most of the replicative synthesis in bacteria. This DNA polymerase also exhibits 3' to 5' exonuclease activity. The alpha chain is the DNA polymerase.</text>
</comment>
<dbReference type="InterPro" id="IPR011708">
    <property type="entry name" value="DNA_pol3_alpha_NTPase_dom"/>
</dbReference>
<comment type="subunit">
    <text evidence="10">DNA polymerase III contains a core (composed of alpha, epsilon and theta chains) that associates with a tau subunit. This core dimerizes to form the POLIII' complex. PolIII' associates with the gamma complex (composed of gamma, delta, delta', psi and chi chains) and with the beta chain to form the complete DNA polymerase III complex.</text>
</comment>
<dbReference type="InterPro" id="IPR016195">
    <property type="entry name" value="Pol/histidinol_Pase-like"/>
</dbReference>
<dbReference type="EC" id="2.7.7.7" evidence="3"/>
<evidence type="ECO:0000256" key="11">
    <source>
        <dbReference type="ARBA" id="ARBA00049244"/>
    </source>
</evidence>
<evidence type="ECO:0000256" key="3">
    <source>
        <dbReference type="ARBA" id="ARBA00012417"/>
    </source>
</evidence>
<dbReference type="PANTHER" id="PTHR32294:SF0">
    <property type="entry name" value="DNA POLYMERASE III SUBUNIT ALPHA"/>
    <property type="match status" value="1"/>
</dbReference>
<protein>
    <recommendedName>
        <fullName evidence="4">DNA polymerase III subunit alpha</fullName>
        <ecNumber evidence="3">2.7.7.7</ecNumber>
    </recommendedName>
</protein>
<dbReference type="Pfam" id="PF17657">
    <property type="entry name" value="DNA_pol3_finger"/>
    <property type="match status" value="1"/>
</dbReference>
<sequence length="1034" mass="118946">MFAQLDTKTVYSFMDSLVDLGSYIQKAKSLGYQTIGIMDKDSLYAGFHFIKEAQKAGIQPVLGLEAELSVNGESCLFYFIAKNTQGYKNLLKLSTLQMSSQLTYENLAEYLSGVALVLPYFEGIDRLDLAFDYYIGVYQDSPQRNYSQPLLPLQTVRYFDDEEIEIIQMLHAIRDNKPLRETEAGFANQALLSCEVMTQRFEEIFPQALSNLEELVSGISYHFDTDLKLPRFNREREAAEELAELTESGLRAKNLWFPVYQERLQKELTVIHKMGFDDYFLIVWDLLRFGRSRGYYMGMGRGSAAGSLVSFALDITGIDPVENNLLFERFLNEERYSMPDIDIDLPDIYRSDFLHYVRNRYGSLHSAQIVTFSTFGAKQAVRDVFKRFGLTEYELTDITKKIRFRDSLSSVYETNLAFRQMINSRAEYQKAYRIAKRIEGQPRQTSIHAAGIVMSDDDLTEHIPLKAGEDMMITQYDAGAVEANGLLKMDFLGLRNLTFVQKMQEKLAETQGTVIDIKAIDLEDKQTLALFAAGKTKGIFQFEQSGAINLLKRIKPQKFEDIVATTSLNRPGASDYTENYIRRRFGRERVDLFDETLAPILEPTYGIMLYQEQVMQIAQVYAGFTLGKADLLRRAMSKKNHAEMQDMEADFLAGAQRLGHPLETAQNLFARMAKFAGYGFNRSHAFAYSALAFQLAFFKAHYPAIFYDIMLNYSSSDYIVDALESGFEVGKVEINSVPYTDKIVQDRISLGMRHLKGFPQELAYWIIDKRPFQSVEDFLTQLPPNFQKRDYIIPLIRIGAFDAFEPNRKKIEANLDHLFTFVNELGSLFADSAYNWLETDDYSGMEKYQIEQELLGIGLSPHPLFEIAKQSRRTFQTINDLQENTEATILIQIQKIRVIRTKSKGQQMAFLKVTDAKKTLDVTVFPESYQQFKSLLQEGSFYYLLGKVQKREGQLQMILNGAEEAGSERFWILLQDHRYDREISAVLSEFKGEIPVVLHYRDSKETIQSQTYYVQKNQTLAKRLEQYVLKTVFR</sequence>
<keyword evidence="6" id="KW-0548">Nucleotidyltransferase</keyword>
<feature type="domain" description="Polymerase/histidinol phosphatase N-terminal" evidence="12">
    <location>
        <begin position="3"/>
        <end position="70"/>
    </location>
</feature>
<gene>
    <name evidence="13" type="primary">dnaE</name>
    <name evidence="13" type="ORF">A0O21_05005</name>
</gene>
<evidence type="ECO:0000256" key="6">
    <source>
        <dbReference type="ARBA" id="ARBA00022695"/>
    </source>
</evidence>
<proteinExistence type="inferred from homology"/>
<dbReference type="InterPro" id="IPR040982">
    <property type="entry name" value="DNA_pol3_finger"/>
</dbReference>
<name>A0A172Q7G1_9STRE</name>
<dbReference type="GO" id="GO:0006260">
    <property type="term" value="P:DNA replication"/>
    <property type="evidence" value="ECO:0007669"/>
    <property type="project" value="UniProtKB-KW"/>
</dbReference>
<dbReference type="AlphaFoldDB" id="A0A172Q7G1"/>
<comment type="similarity">
    <text evidence="2">Belongs to the DNA polymerase type-C family. DnaE subfamily.</text>
</comment>
<evidence type="ECO:0000256" key="10">
    <source>
        <dbReference type="ARBA" id="ARBA00026073"/>
    </source>
</evidence>
<dbReference type="OrthoDB" id="9803237at2"/>
<dbReference type="PANTHER" id="PTHR32294">
    <property type="entry name" value="DNA POLYMERASE III SUBUNIT ALPHA"/>
    <property type="match status" value="1"/>
</dbReference>
<dbReference type="GO" id="GO:0005737">
    <property type="term" value="C:cytoplasm"/>
    <property type="evidence" value="ECO:0007669"/>
    <property type="project" value="UniProtKB-SubCell"/>
</dbReference>
<dbReference type="SUPFAM" id="SSF89550">
    <property type="entry name" value="PHP domain-like"/>
    <property type="match status" value="1"/>
</dbReference>